<feature type="domain" description="Major facilitator superfamily (MFS) profile" evidence="7">
    <location>
        <begin position="3"/>
        <end position="269"/>
    </location>
</feature>
<dbReference type="GO" id="GO:0022857">
    <property type="term" value="F:transmembrane transporter activity"/>
    <property type="evidence" value="ECO:0007669"/>
    <property type="project" value="InterPro"/>
</dbReference>
<dbReference type="InterPro" id="IPR020846">
    <property type="entry name" value="MFS_dom"/>
</dbReference>
<dbReference type="OrthoDB" id="5291895at2"/>
<dbReference type="PANTHER" id="PTHR43124">
    <property type="entry name" value="PURINE EFFLUX PUMP PBUE"/>
    <property type="match status" value="1"/>
</dbReference>
<dbReference type="InterPro" id="IPR036259">
    <property type="entry name" value="MFS_trans_sf"/>
</dbReference>
<reference evidence="8 10" key="1">
    <citation type="submission" date="2017-06" db="EMBL/GenBank/DDBJ databases">
        <title>Complete genome of Francisella adeliensis.</title>
        <authorList>
            <person name="Vallesi A."/>
            <person name="Sjodin A."/>
        </authorList>
    </citation>
    <scope>NUCLEOTIDE SEQUENCE [LARGE SCALE GENOMIC DNA]</scope>
    <source>
        <strain evidence="8 10">FDC440</strain>
    </source>
</reference>
<keyword evidence="3 6" id="KW-0812">Transmembrane</keyword>
<dbReference type="GO" id="GO:0005886">
    <property type="term" value="C:plasma membrane"/>
    <property type="evidence" value="ECO:0007669"/>
    <property type="project" value="UniProtKB-SubCell"/>
</dbReference>
<feature type="transmembrane region" description="Helical" evidence="6">
    <location>
        <begin position="73"/>
        <end position="90"/>
    </location>
</feature>
<comment type="subcellular location">
    <subcellularLocation>
        <location evidence="1">Cell membrane</location>
        <topology evidence="1">Multi-pass membrane protein</topology>
    </subcellularLocation>
</comment>
<dbReference type="KEGG" id="fad:CDH04_04780"/>
<dbReference type="RefSeq" id="WP_112869943.1">
    <property type="nucleotide sequence ID" value="NZ_CP021781.1"/>
</dbReference>
<dbReference type="PROSITE" id="PS50850">
    <property type="entry name" value="MFS"/>
    <property type="match status" value="1"/>
</dbReference>
<dbReference type="PANTHER" id="PTHR43124:SF3">
    <property type="entry name" value="CHLORAMPHENICOL EFFLUX PUMP RV0191"/>
    <property type="match status" value="1"/>
</dbReference>
<evidence type="ECO:0000313" key="11">
    <source>
        <dbReference type="Proteomes" id="UP000681131"/>
    </source>
</evidence>
<sequence>MKLLSYLRWGSAELLFTISILCSVFFGAYALPVQLANDISTTQLSILSGIFFVVFAISQLYSGYLINRVSTKVLIGFSAILASFGVFLFANTHVFSLLIIARIIIGLGLGCTFVGVLYIVEQEFKTQFALFASLSQSISNIAAGIVAIFGSSLINKYSYQSTYNLIGALLLVTSLFVFIFLPGKAKIVNNHEQESFIQNVTKITTNSRFLAATVYFGGIFSVILTYVDLFNVKYREVVFHMSPTKAVILNGTIPLGVALGSIIAGTLSL</sequence>
<dbReference type="SUPFAM" id="SSF103473">
    <property type="entry name" value="MFS general substrate transporter"/>
    <property type="match status" value="1"/>
</dbReference>
<dbReference type="AlphaFoldDB" id="A0A2Z4XYA4"/>
<evidence type="ECO:0000256" key="4">
    <source>
        <dbReference type="ARBA" id="ARBA00022989"/>
    </source>
</evidence>
<feature type="transmembrane region" description="Helical" evidence="6">
    <location>
        <begin position="96"/>
        <end position="120"/>
    </location>
</feature>
<evidence type="ECO:0000256" key="1">
    <source>
        <dbReference type="ARBA" id="ARBA00004651"/>
    </source>
</evidence>
<evidence type="ECO:0000256" key="3">
    <source>
        <dbReference type="ARBA" id="ARBA00022692"/>
    </source>
</evidence>
<keyword evidence="2" id="KW-1003">Cell membrane</keyword>
<dbReference type="Proteomes" id="UP000251120">
    <property type="component" value="Chromosome"/>
</dbReference>
<feature type="transmembrane region" description="Helical" evidence="6">
    <location>
        <begin position="46"/>
        <end position="66"/>
    </location>
</feature>
<organism evidence="8 10">
    <name type="scientific">Francisella adeliensis</name>
    <dbReference type="NCBI Taxonomy" id="2007306"/>
    <lineage>
        <taxon>Bacteria</taxon>
        <taxon>Pseudomonadati</taxon>
        <taxon>Pseudomonadota</taxon>
        <taxon>Gammaproteobacteria</taxon>
        <taxon>Thiotrichales</taxon>
        <taxon>Francisellaceae</taxon>
        <taxon>Francisella</taxon>
    </lineage>
</organism>
<dbReference type="EMBL" id="CP043424">
    <property type="protein sequence ID" value="QIW12003.1"/>
    <property type="molecule type" value="Genomic_DNA"/>
</dbReference>
<dbReference type="Gene3D" id="1.20.1250.20">
    <property type="entry name" value="MFS general substrate transporter like domains"/>
    <property type="match status" value="1"/>
</dbReference>
<gene>
    <name evidence="8" type="ORF">CDH04_04780</name>
    <name evidence="9" type="ORF">FZC43_04785</name>
</gene>
<keyword evidence="4 6" id="KW-1133">Transmembrane helix</keyword>
<dbReference type="EMBL" id="CP021781">
    <property type="protein sequence ID" value="AXA33769.1"/>
    <property type="molecule type" value="Genomic_DNA"/>
</dbReference>
<evidence type="ECO:0000313" key="10">
    <source>
        <dbReference type="Proteomes" id="UP000251120"/>
    </source>
</evidence>
<name>A0A2Z4XYA4_9GAMM</name>
<dbReference type="InterPro" id="IPR011701">
    <property type="entry name" value="MFS"/>
</dbReference>
<feature type="transmembrane region" description="Helical" evidence="6">
    <location>
        <begin position="162"/>
        <end position="181"/>
    </location>
</feature>
<feature type="transmembrane region" description="Helical" evidence="6">
    <location>
        <begin position="247"/>
        <end position="267"/>
    </location>
</feature>
<evidence type="ECO:0000259" key="7">
    <source>
        <dbReference type="PROSITE" id="PS50850"/>
    </source>
</evidence>
<evidence type="ECO:0000256" key="5">
    <source>
        <dbReference type="ARBA" id="ARBA00023136"/>
    </source>
</evidence>
<evidence type="ECO:0000313" key="9">
    <source>
        <dbReference type="EMBL" id="QIW12003.1"/>
    </source>
</evidence>
<protein>
    <submittedName>
        <fullName evidence="9">MFS transporter</fullName>
    </submittedName>
</protein>
<evidence type="ECO:0000313" key="8">
    <source>
        <dbReference type="EMBL" id="AXA33769.1"/>
    </source>
</evidence>
<keyword evidence="11" id="KW-1185">Reference proteome</keyword>
<dbReference type="Proteomes" id="UP000681131">
    <property type="component" value="Chromosome"/>
</dbReference>
<accession>A0A2Z4XYA4</accession>
<keyword evidence="5 6" id="KW-0472">Membrane</keyword>
<feature type="transmembrane region" description="Helical" evidence="6">
    <location>
        <begin position="209"/>
        <end position="227"/>
    </location>
</feature>
<evidence type="ECO:0000256" key="2">
    <source>
        <dbReference type="ARBA" id="ARBA00022475"/>
    </source>
</evidence>
<evidence type="ECO:0000256" key="6">
    <source>
        <dbReference type="SAM" id="Phobius"/>
    </source>
</evidence>
<reference evidence="9 11" key="2">
    <citation type="submission" date="2019-08" db="EMBL/GenBank/DDBJ databases">
        <title>Complete genome sequences of Francisella adeliensis (FSC1325 and FSC1326).</title>
        <authorList>
            <person name="Ohrman C."/>
            <person name="Uneklint I."/>
            <person name="Vallesi A."/>
            <person name="Karlsson L."/>
            <person name="Sjodin A."/>
        </authorList>
    </citation>
    <scope>NUCLEOTIDE SEQUENCE [LARGE SCALE GENOMIC DNA]</scope>
    <source>
        <strain evidence="9 11">FSC1325</strain>
    </source>
</reference>
<proteinExistence type="predicted"/>
<dbReference type="Pfam" id="PF07690">
    <property type="entry name" value="MFS_1"/>
    <property type="match status" value="1"/>
</dbReference>
<feature type="transmembrane region" description="Helical" evidence="6">
    <location>
        <begin position="127"/>
        <end position="150"/>
    </location>
</feature>
<dbReference type="InterPro" id="IPR050189">
    <property type="entry name" value="MFS_Efflux_Transporters"/>
</dbReference>